<protein>
    <submittedName>
        <fullName evidence="4">C2H2-type domain-containing protein</fullName>
    </submittedName>
</protein>
<reference evidence="2" key="1">
    <citation type="submission" date="2022-10" db="EMBL/GenBank/DDBJ databases">
        <authorList>
            <person name="Chen Y."/>
            <person name="Dougan E. K."/>
            <person name="Chan C."/>
            <person name="Rhodes N."/>
            <person name="Thang M."/>
        </authorList>
    </citation>
    <scope>NUCLEOTIDE SEQUENCE</scope>
</reference>
<feature type="compositionally biased region" description="Polar residues" evidence="1">
    <location>
        <begin position="403"/>
        <end position="412"/>
    </location>
</feature>
<dbReference type="EMBL" id="CAMXCT030000853">
    <property type="protein sequence ID" value="CAL4771323.1"/>
    <property type="molecule type" value="Genomic_DNA"/>
</dbReference>
<name>A0A9P1C546_9DINO</name>
<evidence type="ECO:0000313" key="3">
    <source>
        <dbReference type="EMBL" id="CAL1137386.1"/>
    </source>
</evidence>
<feature type="compositionally biased region" description="Gly residues" evidence="1">
    <location>
        <begin position="68"/>
        <end position="79"/>
    </location>
</feature>
<dbReference type="Proteomes" id="UP001152797">
    <property type="component" value="Unassembled WGS sequence"/>
</dbReference>
<evidence type="ECO:0000313" key="2">
    <source>
        <dbReference type="EMBL" id="CAI3984011.1"/>
    </source>
</evidence>
<accession>A0A9P1C546</accession>
<dbReference type="AlphaFoldDB" id="A0A9P1C546"/>
<evidence type="ECO:0000256" key="1">
    <source>
        <dbReference type="SAM" id="MobiDB-lite"/>
    </source>
</evidence>
<comment type="caution">
    <text evidence="2">The sequence shown here is derived from an EMBL/GenBank/DDBJ whole genome shotgun (WGS) entry which is preliminary data.</text>
</comment>
<evidence type="ECO:0000313" key="4">
    <source>
        <dbReference type="EMBL" id="CAL4771323.1"/>
    </source>
</evidence>
<proteinExistence type="predicted"/>
<feature type="region of interest" description="Disordered" evidence="1">
    <location>
        <begin position="19"/>
        <end position="83"/>
    </location>
</feature>
<organism evidence="2">
    <name type="scientific">Cladocopium goreaui</name>
    <dbReference type="NCBI Taxonomy" id="2562237"/>
    <lineage>
        <taxon>Eukaryota</taxon>
        <taxon>Sar</taxon>
        <taxon>Alveolata</taxon>
        <taxon>Dinophyceae</taxon>
        <taxon>Suessiales</taxon>
        <taxon>Symbiodiniaceae</taxon>
        <taxon>Cladocopium</taxon>
    </lineage>
</organism>
<gene>
    <name evidence="2" type="ORF">C1SCF055_LOCUS11568</name>
</gene>
<dbReference type="EMBL" id="CAMXCT020000853">
    <property type="protein sequence ID" value="CAL1137386.1"/>
    <property type="molecule type" value="Genomic_DNA"/>
</dbReference>
<dbReference type="EMBL" id="CAMXCT010000853">
    <property type="protein sequence ID" value="CAI3984011.1"/>
    <property type="molecule type" value="Genomic_DNA"/>
</dbReference>
<feature type="compositionally biased region" description="Basic and acidic residues" evidence="1">
    <location>
        <begin position="159"/>
        <end position="237"/>
    </location>
</feature>
<dbReference type="OrthoDB" id="433545at2759"/>
<feature type="compositionally biased region" description="Gly residues" evidence="1">
    <location>
        <begin position="30"/>
        <end position="48"/>
    </location>
</feature>
<keyword evidence="5" id="KW-1185">Reference proteome</keyword>
<evidence type="ECO:0000313" key="5">
    <source>
        <dbReference type="Proteomes" id="UP001152797"/>
    </source>
</evidence>
<reference evidence="3" key="2">
    <citation type="submission" date="2024-04" db="EMBL/GenBank/DDBJ databases">
        <authorList>
            <person name="Chen Y."/>
            <person name="Shah S."/>
            <person name="Dougan E. K."/>
            <person name="Thang M."/>
            <person name="Chan C."/>
        </authorList>
    </citation>
    <scope>NUCLEOTIDE SEQUENCE [LARGE SCALE GENOMIC DNA]</scope>
</reference>
<feature type="region of interest" description="Disordered" evidence="1">
    <location>
        <begin position="135"/>
        <end position="276"/>
    </location>
</feature>
<feature type="compositionally biased region" description="Basic and acidic residues" evidence="1">
    <location>
        <begin position="417"/>
        <end position="434"/>
    </location>
</feature>
<sequence length="564" mass="61883">MVKTYDLYIPGQYENFAEQATEERTENKGQGVGQGTMGEGHGGGGQSEGGSSMPWIPKSGGQETPRSQGGGGGGGGSGEVGYEPFAKPWVVQYATDEGGHNAFDYEGKEFASGGMEMGGVQDYADYMNQYAGEWVPADSDQKSSEQQADAKQTFAKQKSQTDDKSKKATQQTEEKDQKPDKHKKSADDDKSRSSKAQQTHERDQKLHTHKKFANDDKSKSFKAVERPKEPKEKDQKADKHKKSGKDDKSAKAVAFLESAVPEALDTPPHPAQPALPRWSIGKKEIKTHEVPHPAQPVLPQLQSKVAKEAVAEVRHAVKKLQQAAQDDHGSAARDTSYAAWTLAKHSPPPKQTEEQKQLAEAMSRLWKVTREPLTDKSLQELENAGRTASSAIARLQDAEMQQLRHSATSTRQKLLKGARDWSDQVQRDARKQENEQLAQEARQAGAQLEKSLSDALSDRAQQKAQELLLHAQQRKKLLQGVLGEAVDVAQMLQKDLGSTAPEAVPKLAKVEAEEATEEPERQSLTTDKLKATTGSLGVLAIGKSLFIICSLYIDHDRSLQIIIR</sequence>
<feature type="region of interest" description="Disordered" evidence="1">
    <location>
        <begin position="402"/>
        <end position="436"/>
    </location>
</feature>